<evidence type="ECO:0000313" key="4">
    <source>
        <dbReference type="WBParaSite" id="GPUH_0002028001-mRNA-1"/>
    </source>
</evidence>
<reference evidence="2 3" key="2">
    <citation type="submission" date="2018-11" db="EMBL/GenBank/DDBJ databases">
        <authorList>
            <consortium name="Pathogen Informatics"/>
        </authorList>
    </citation>
    <scope>NUCLEOTIDE SEQUENCE [LARGE SCALE GENOMIC DNA]</scope>
</reference>
<keyword evidence="3" id="KW-1185">Reference proteome</keyword>
<protein>
    <submittedName>
        <fullName evidence="2 4">Uncharacterized protein</fullName>
    </submittedName>
</protein>
<accession>A0A183EH14</accession>
<evidence type="ECO:0000313" key="2">
    <source>
        <dbReference type="EMBL" id="VDN35643.1"/>
    </source>
</evidence>
<evidence type="ECO:0000256" key="1">
    <source>
        <dbReference type="SAM" id="MobiDB-lite"/>
    </source>
</evidence>
<organism evidence="4">
    <name type="scientific">Gongylonema pulchrum</name>
    <dbReference type="NCBI Taxonomy" id="637853"/>
    <lineage>
        <taxon>Eukaryota</taxon>
        <taxon>Metazoa</taxon>
        <taxon>Ecdysozoa</taxon>
        <taxon>Nematoda</taxon>
        <taxon>Chromadorea</taxon>
        <taxon>Rhabditida</taxon>
        <taxon>Spirurina</taxon>
        <taxon>Spiruromorpha</taxon>
        <taxon>Spiruroidea</taxon>
        <taxon>Gongylonematidae</taxon>
        <taxon>Gongylonema</taxon>
    </lineage>
</organism>
<gene>
    <name evidence="2" type="ORF">GPUH_LOCUS20254</name>
</gene>
<feature type="compositionally biased region" description="Low complexity" evidence="1">
    <location>
        <begin position="38"/>
        <end position="59"/>
    </location>
</feature>
<dbReference type="EMBL" id="UYRT01090062">
    <property type="protein sequence ID" value="VDN35643.1"/>
    <property type="molecule type" value="Genomic_DNA"/>
</dbReference>
<feature type="compositionally biased region" description="Low complexity" evidence="1">
    <location>
        <begin position="9"/>
        <end position="30"/>
    </location>
</feature>
<dbReference type="AlphaFoldDB" id="A0A183EH14"/>
<dbReference type="WBParaSite" id="GPUH_0002028001-mRNA-1">
    <property type="protein sequence ID" value="GPUH_0002028001-mRNA-1"/>
    <property type="gene ID" value="GPUH_0002028001"/>
</dbReference>
<reference evidence="4" key="1">
    <citation type="submission" date="2016-06" db="UniProtKB">
        <authorList>
            <consortium name="WormBaseParasite"/>
        </authorList>
    </citation>
    <scope>IDENTIFICATION</scope>
</reference>
<evidence type="ECO:0000313" key="3">
    <source>
        <dbReference type="Proteomes" id="UP000271098"/>
    </source>
</evidence>
<proteinExistence type="predicted"/>
<dbReference type="Proteomes" id="UP000271098">
    <property type="component" value="Unassembled WGS sequence"/>
</dbReference>
<sequence length="223" mass="24382">MFPSKTEYSSPSCASATSASWPFPGAATTATDDDDDAASTVADESVPVSTPSCSSISSQSSQRHSLDYYHHNHQPSTSTAISCIASYSTASATQNSEIVYGTQGHQQQQQQQLYCGSGFLPYSTGGCSGVVTTSASSYSPTPYAQYALQCYQRQQQQHCTQQQRNQQNFSVPYPQNTPNSSCQYYWQGLPSKWRYQMSPYSSKLYLCGLTSKPCTNFLCKGKN</sequence>
<name>A0A183EH14_9BILA</name>
<feature type="region of interest" description="Disordered" evidence="1">
    <location>
        <begin position="1"/>
        <end position="59"/>
    </location>
</feature>